<sequence length="274" mass="31682">MKLRTFLILFFISLFSFFFLYQRYLLQNPRYTPEVDAIDLSLLLEKETFSDEDYEIFYTQTGLSKPIVDELASQPDFKEKMFNFQENYLKEVSVYSEFLPPLTTCELVGESSETENDKAFTLAPYHNGYLFFTKSTFTMNWRHGHIGIVTDEIRGITLEALNPGSPTMEQHVSKWEYYPTFKMMRLKNVPQSTLDAIASYATTYLKGLPYNILADKAQETPTDTHCALLIWQAFNHFGYDLDATGGLFVSPKNIASSPLLEVLQIYGFNPNKDW</sequence>
<dbReference type="SUPFAM" id="SSF54001">
    <property type="entry name" value="Cysteine proteinases"/>
    <property type="match status" value="1"/>
</dbReference>
<organism evidence="2 3">
    <name type="scientific">Candidatus Cellulosilyticum pullistercoris</name>
    <dbReference type="NCBI Taxonomy" id="2838521"/>
    <lineage>
        <taxon>Bacteria</taxon>
        <taxon>Bacillati</taxon>
        <taxon>Bacillota</taxon>
        <taxon>Clostridia</taxon>
        <taxon>Lachnospirales</taxon>
        <taxon>Cellulosilyticaceae</taxon>
        <taxon>Cellulosilyticum</taxon>
    </lineage>
</organism>
<feature type="transmembrane region" description="Helical" evidence="1">
    <location>
        <begin position="6"/>
        <end position="26"/>
    </location>
</feature>
<keyword evidence="1" id="KW-0472">Membrane</keyword>
<gene>
    <name evidence="2" type="ORF">H9872_06735</name>
</gene>
<proteinExistence type="predicted"/>
<protein>
    <submittedName>
        <fullName evidence="2">Uncharacterized protein</fullName>
    </submittedName>
</protein>
<keyword evidence="1" id="KW-0812">Transmembrane</keyword>
<dbReference type="Proteomes" id="UP000824229">
    <property type="component" value="Unassembled WGS sequence"/>
</dbReference>
<name>A0A9E2KCR8_9FIRM</name>
<dbReference type="Gene3D" id="3.90.1720.10">
    <property type="entry name" value="endopeptidase domain like (from Nostoc punctiforme)"/>
    <property type="match status" value="1"/>
</dbReference>
<evidence type="ECO:0000313" key="2">
    <source>
        <dbReference type="EMBL" id="MBU3804435.1"/>
    </source>
</evidence>
<evidence type="ECO:0000256" key="1">
    <source>
        <dbReference type="SAM" id="Phobius"/>
    </source>
</evidence>
<keyword evidence="1" id="KW-1133">Transmembrane helix</keyword>
<dbReference type="InterPro" id="IPR038765">
    <property type="entry name" value="Papain-like_cys_pep_sf"/>
</dbReference>
<dbReference type="AlphaFoldDB" id="A0A9E2KCR8"/>
<comment type="caution">
    <text evidence="2">The sequence shown here is derived from an EMBL/GenBank/DDBJ whole genome shotgun (WGS) entry which is preliminary data.</text>
</comment>
<accession>A0A9E2KCR8</accession>
<reference evidence="2" key="1">
    <citation type="journal article" date="2021" name="PeerJ">
        <title>Extensive microbial diversity within the chicken gut microbiome revealed by metagenomics and culture.</title>
        <authorList>
            <person name="Gilroy R."/>
            <person name="Ravi A."/>
            <person name="Getino M."/>
            <person name="Pursley I."/>
            <person name="Horton D.L."/>
            <person name="Alikhan N.F."/>
            <person name="Baker D."/>
            <person name="Gharbi K."/>
            <person name="Hall N."/>
            <person name="Watson M."/>
            <person name="Adriaenssens E.M."/>
            <person name="Foster-Nyarko E."/>
            <person name="Jarju S."/>
            <person name="Secka A."/>
            <person name="Antonio M."/>
            <person name="Oren A."/>
            <person name="Chaudhuri R.R."/>
            <person name="La Ragione R."/>
            <person name="Hildebrand F."/>
            <person name="Pallen M.J."/>
        </authorList>
    </citation>
    <scope>NUCLEOTIDE SEQUENCE</scope>
    <source>
        <strain evidence="2">B5-657</strain>
    </source>
</reference>
<reference evidence="2" key="2">
    <citation type="submission" date="2021-04" db="EMBL/GenBank/DDBJ databases">
        <authorList>
            <person name="Gilroy R."/>
        </authorList>
    </citation>
    <scope>NUCLEOTIDE SEQUENCE</scope>
    <source>
        <strain evidence="2">B5-657</strain>
    </source>
</reference>
<evidence type="ECO:0000313" key="3">
    <source>
        <dbReference type="Proteomes" id="UP000824229"/>
    </source>
</evidence>
<dbReference type="EMBL" id="JAHLFQ010000150">
    <property type="protein sequence ID" value="MBU3804435.1"/>
    <property type="molecule type" value="Genomic_DNA"/>
</dbReference>